<sequence length="238" mass="25641">MELKGKVALITGASSGIGEAVAKDLDEAGMKLVLTARSQEKLGKLASNLTNAIAIPGEITDPELPQKLVDTAIEKFGQLDVVFSNAGVMNVGSIEEVDIEQISQMVRVNVESVYRMAYVALRHFKKMGSGYLIHTSSISGQKTVPKIGAYCGTKFAVEAFTDSLRLELAGTDIGVSCIAPGTVDTGLYKNWDSQMKDFVFSGGALQPQDIARCVRFILEQPPYMRIPRLLTVPSAEPV</sequence>
<dbReference type="PRINTS" id="PR00080">
    <property type="entry name" value="SDRFAMILY"/>
</dbReference>
<dbReference type="PROSITE" id="PS00061">
    <property type="entry name" value="ADH_SHORT"/>
    <property type="match status" value="1"/>
</dbReference>
<comment type="caution">
    <text evidence="4">The sequence shown here is derived from an EMBL/GenBank/DDBJ whole genome shotgun (WGS) entry which is preliminary data.</text>
</comment>
<dbReference type="OrthoDB" id="9775296at2"/>
<dbReference type="FunFam" id="3.40.50.720:FF:000047">
    <property type="entry name" value="NADP-dependent L-serine/L-allo-threonine dehydrogenase"/>
    <property type="match status" value="1"/>
</dbReference>
<dbReference type="AlphaFoldDB" id="A0A2T1BXM5"/>
<proteinExistence type="inferred from homology"/>
<keyword evidence="2" id="KW-0560">Oxidoreductase</keyword>
<dbReference type="Proteomes" id="UP000238762">
    <property type="component" value="Unassembled WGS sequence"/>
</dbReference>
<evidence type="ECO:0000256" key="1">
    <source>
        <dbReference type="ARBA" id="ARBA00006484"/>
    </source>
</evidence>
<evidence type="ECO:0000256" key="3">
    <source>
        <dbReference type="RuleBase" id="RU000363"/>
    </source>
</evidence>
<evidence type="ECO:0000313" key="5">
    <source>
        <dbReference type="Proteomes" id="UP000238762"/>
    </source>
</evidence>
<dbReference type="EMBL" id="PVWJ01000165">
    <property type="protein sequence ID" value="PSB00742.1"/>
    <property type="molecule type" value="Genomic_DNA"/>
</dbReference>
<dbReference type="SUPFAM" id="SSF51735">
    <property type="entry name" value="NAD(P)-binding Rossmann-fold domains"/>
    <property type="match status" value="1"/>
</dbReference>
<dbReference type="InterPro" id="IPR036291">
    <property type="entry name" value="NAD(P)-bd_dom_sf"/>
</dbReference>
<reference evidence="4 5" key="1">
    <citation type="submission" date="2018-02" db="EMBL/GenBank/DDBJ databases">
        <authorList>
            <person name="Cohen D.B."/>
            <person name="Kent A.D."/>
        </authorList>
    </citation>
    <scope>NUCLEOTIDE SEQUENCE [LARGE SCALE GENOMIC DNA]</scope>
    <source>
        <strain evidence="4 5">CCAP 1448/3</strain>
    </source>
</reference>
<dbReference type="CDD" id="cd05233">
    <property type="entry name" value="SDR_c"/>
    <property type="match status" value="1"/>
</dbReference>
<dbReference type="RefSeq" id="WP_106291392.1">
    <property type="nucleotide sequence ID" value="NZ_CAWNTC010000206.1"/>
</dbReference>
<dbReference type="InterPro" id="IPR020904">
    <property type="entry name" value="Sc_DH/Rdtase_CS"/>
</dbReference>
<organism evidence="4 5">
    <name type="scientific">Merismopedia glauca CCAP 1448/3</name>
    <dbReference type="NCBI Taxonomy" id="1296344"/>
    <lineage>
        <taxon>Bacteria</taxon>
        <taxon>Bacillati</taxon>
        <taxon>Cyanobacteriota</taxon>
        <taxon>Cyanophyceae</taxon>
        <taxon>Synechococcales</taxon>
        <taxon>Merismopediaceae</taxon>
        <taxon>Merismopedia</taxon>
    </lineage>
</organism>
<reference evidence="4 5" key="2">
    <citation type="submission" date="2018-03" db="EMBL/GenBank/DDBJ databases">
        <title>The ancient ancestry and fast evolution of plastids.</title>
        <authorList>
            <person name="Moore K.R."/>
            <person name="Magnabosco C."/>
            <person name="Momper L."/>
            <person name="Gold D.A."/>
            <person name="Bosak T."/>
            <person name="Fournier G.P."/>
        </authorList>
    </citation>
    <scope>NUCLEOTIDE SEQUENCE [LARGE SCALE GENOMIC DNA]</scope>
    <source>
        <strain evidence="4 5">CCAP 1448/3</strain>
    </source>
</reference>
<keyword evidence="5" id="KW-1185">Reference proteome</keyword>
<protein>
    <submittedName>
        <fullName evidence="4">Short-chain dehydrogenase</fullName>
    </submittedName>
</protein>
<dbReference type="Pfam" id="PF00106">
    <property type="entry name" value="adh_short"/>
    <property type="match status" value="1"/>
</dbReference>
<name>A0A2T1BXM5_9CYAN</name>
<dbReference type="PANTHER" id="PTHR42901">
    <property type="entry name" value="ALCOHOL DEHYDROGENASE"/>
    <property type="match status" value="1"/>
</dbReference>
<dbReference type="InterPro" id="IPR002347">
    <property type="entry name" value="SDR_fam"/>
</dbReference>
<dbReference type="GO" id="GO:0016616">
    <property type="term" value="F:oxidoreductase activity, acting on the CH-OH group of donors, NAD or NADP as acceptor"/>
    <property type="evidence" value="ECO:0007669"/>
    <property type="project" value="UniProtKB-ARBA"/>
</dbReference>
<evidence type="ECO:0000256" key="2">
    <source>
        <dbReference type="ARBA" id="ARBA00023002"/>
    </source>
</evidence>
<gene>
    <name evidence="4" type="ORF">C7B64_21915</name>
</gene>
<evidence type="ECO:0000313" key="4">
    <source>
        <dbReference type="EMBL" id="PSB00742.1"/>
    </source>
</evidence>
<comment type="similarity">
    <text evidence="1 3">Belongs to the short-chain dehydrogenases/reductases (SDR) family.</text>
</comment>
<dbReference type="Gene3D" id="3.40.50.720">
    <property type="entry name" value="NAD(P)-binding Rossmann-like Domain"/>
    <property type="match status" value="1"/>
</dbReference>
<dbReference type="PRINTS" id="PR00081">
    <property type="entry name" value="GDHRDH"/>
</dbReference>
<dbReference type="PANTHER" id="PTHR42901:SF1">
    <property type="entry name" value="ALCOHOL DEHYDROGENASE"/>
    <property type="match status" value="1"/>
</dbReference>
<accession>A0A2T1BXM5</accession>